<name>A0A0F9PYE5_9ZZZZ</name>
<dbReference type="GO" id="GO:0030638">
    <property type="term" value="P:polyketide metabolic process"/>
    <property type="evidence" value="ECO:0007669"/>
    <property type="project" value="InterPro"/>
</dbReference>
<dbReference type="Pfam" id="PF07366">
    <property type="entry name" value="SnoaL"/>
    <property type="match status" value="1"/>
</dbReference>
<accession>A0A0F9PYE5</accession>
<comment type="caution">
    <text evidence="1">The sequence shown here is derived from an EMBL/GenBank/DDBJ whole genome shotgun (WGS) entry which is preliminary data.</text>
</comment>
<organism evidence="1">
    <name type="scientific">marine sediment metagenome</name>
    <dbReference type="NCBI Taxonomy" id="412755"/>
    <lineage>
        <taxon>unclassified sequences</taxon>
        <taxon>metagenomes</taxon>
        <taxon>ecological metagenomes</taxon>
    </lineage>
</organism>
<dbReference type="PROSITE" id="PS51257">
    <property type="entry name" value="PROKAR_LIPOPROTEIN"/>
    <property type="match status" value="1"/>
</dbReference>
<evidence type="ECO:0000313" key="1">
    <source>
        <dbReference type="EMBL" id="KKN06066.1"/>
    </source>
</evidence>
<sequence length="172" mass="19673">MKKIVFSIVIGILLSCGEEQSSITDKTISDELAKHKAQDSLETTTKEFIEAYVAAINTPDWKANITEYLEPDSDNFLKQHTAFRASFPNYKSTIKHLIVDGDEAIVWLNNTATYTSTYTFEDIDIQEVFNGIEAKNQNITWHETWFFNVVEGRFGGKWDFLKDNYAVLDGLK</sequence>
<dbReference type="SUPFAM" id="SSF54427">
    <property type="entry name" value="NTF2-like"/>
    <property type="match status" value="1"/>
</dbReference>
<dbReference type="InterPro" id="IPR009959">
    <property type="entry name" value="Cyclase_SnoaL-like"/>
</dbReference>
<dbReference type="EMBL" id="LAZR01004732">
    <property type="protein sequence ID" value="KKN06066.1"/>
    <property type="molecule type" value="Genomic_DNA"/>
</dbReference>
<dbReference type="Gene3D" id="3.10.450.50">
    <property type="match status" value="1"/>
</dbReference>
<proteinExistence type="predicted"/>
<protein>
    <recommendedName>
        <fullName evidence="2">SnoaL-like domain-containing protein</fullName>
    </recommendedName>
</protein>
<dbReference type="AlphaFoldDB" id="A0A0F9PYE5"/>
<reference evidence="1" key="1">
    <citation type="journal article" date="2015" name="Nature">
        <title>Complex archaea that bridge the gap between prokaryotes and eukaryotes.</title>
        <authorList>
            <person name="Spang A."/>
            <person name="Saw J.H."/>
            <person name="Jorgensen S.L."/>
            <person name="Zaremba-Niedzwiedzka K."/>
            <person name="Martijn J."/>
            <person name="Lind A.E."/>
            <person name="van Eijk R."/>
            <person name="Schleper C."/>
            <person name="Guy L."/>
            <person name="Ettema T.J."/>
        </authorList>
    </citation>
    <scope>NUCLEOTIDE SEQUENCE</scope>
</reference>
<gene>
    <name evidence="1" type="ORF">LCGC14_1081020</name>
</gene>
<dbReference type="InterPro" id="IPR032710">
    <property type="entry name" value="NTF2-like_dom_sf"/>
</dbReference>
<evidence type="ECO:0008006" key="2">
    <source>
        <dbReference type="Google" id="ProtNLM"/>
    </source>
</evidence>